<dbReference type="SUPFAM" id="SSF53098">
    <property type="entry name" value="Ribonuclease H-like"/>
    <property type="match status" value="1"/>
</dbReference>
<feature type="domain" description="Exonuclease" evidence="1">
    <location>
        <begin position="10"/>
        <end position="106"/>
    </location>
</feature>
<comment type="caution">
    <text evidence="2">The sequence shown here is derived from an EMBL/GenBank/DDBJ whole genome shotgun (WGS) entry which is preliminary data.</text>
</comment>
<dbReference type="NCBIfam" id="NF003765">
    <property type="entry name" value="PRK05359.1"/>
    <property type="match status" value="1"/>
</dbReference>
<evidence type="ECO:0000313" key="2">
    <source>
        <dbReference type="EMBL" id="CAL7946528.1"/>
    </source>
</evidence>
<dbReference type="Proteomes" id="UP001642520">
    <property type="component" value="Unassembled WGS sequence"/>
</dbReference>
<dbReference type="EMBL" id="CAXAJV020001294">
    <property type="protein sequence ID" value="CAL7946528.1"/>
    <property type="molecule type" value="Genomic_DNA"/>
</dbReference>
<dbReference type="Gene3D" id="3.30.420.10">
    <property type="entry name" value="Ribonuclease H-like superfamily/Ribonuclease H"/>
    <property type="match status" value="1"/>
</dbReference>
<gene>
    <name evidence="2" type="ORF">XYLVIOL_LOCUS7826</name>
</gene>
<proteinExistence type="predicted"/>
<evidence type="ECO:0000259" key="1">
    <source>
        <dbReference type="Pfam" id="PF00929"/>
    </source>
</evidence>
<organism evidence="2 3">
    <name type="scientific">Xylocopa violacea</name>
    <name type="common">Violet carpenter bee</name>
    <name type="synonym">Apis violacea</name>
    <dbReference type="NCBI Taxonomy" id="135666"/>
    <lineage>
        <taxon>Eukaryota</taxon>
        <taxon>Metazoa</taxon>
        <taxon>Ecdysozoa</taxon>
        <taxon>Arthropoda</taxon>
        <taxon>Hexapoda</taxon>
        <taxon>Insecta</taxon>
        <taxon>Pterygota</taxon>
        <taxon>Neoptera</taxon>
        <taxon>Endopterygota</taxon>
        <taxon>Hymenoptera</taxon>
        <taxon>Apocrita</taxon>
        <taxon>Aculeata</taxon>
        <taxon>Apoidea</taxon>
        <taxon>Anthophila</taxon>
        <taxon>Apidae</taxon>
        <taxon>Xylocopa</taxon>
        <taxon>Xylocopa</taxon>
    </lineage>
</organism>
<sequence>MEYSNRNCIVWIDMELTGLDIEKDTILEIACVITDQNLKMVGKEFNTVINQPDAILKNMNEWNTNSHNKSGLVQESRSSKISLKDAEQLLLSFLKQYISKNVCPLSELLMSVRLKS</sequence>
<name>A0ABP1NZQ6_XYLVO</name>
<reference evidence="2 3" key="1">
    <citation type="submission" date="2024-08" db="EMBL/GenBank/DDBJ databases">
        <authorList>
            <person name="Will J Nash"/>
            <person name="Angela Man"/>
            <person name="Seanna McTaggart"/>
            <person name="Kendall Baker"/>
            <person name="Tom Barker"/>
            <person name="Leah Catchpole"/>
            <person name="Alex Durrant"/>
            <person name="Karim Gharbi"/>
            <person name="Naomi Irish"/>
            <person name="Gemy Kaithakottil"/>
            <person name="Debby Ku"/>
            <person name="Aaliyah Providence"/>
            <person name="Felix Shaw"/>
            <person name="David Swarbreck"/>
            <person name="Chris Watkins"/>
            <person name="Ann M. McCartney"/>
            <person name="Giulio Formenti"/>
            <person name="Alice Mouton"/>
            <person name="Noel Vella"/>
            <person name="Bjorn M von Reumont"/>
            <person name="Adriana Vella"/>
            <person name="Wilfried Haerty"/>
        </authorList>
    </citation>
    <scope>NUCLEOTIDE SEQUENCE [LARGE SCALE GENOMIC DNA]</scope>
</reference>
<evidence type="ECO:0000313" key="3">
    <source>
        <dbReference type="Proteomes" id="UP001642520"/>
    </source>
</evidence>
<keyword evidence="3" id="KW-1185">Reference proteome</keyword>
<dbReference type="InterPro" id="IPR036397">
    <property type="entry name" value="RNaseH_sf"/>
</dbReference>
<dbReference type="InterPro" id="IPR013520">
    <property type="entry name" value="Ribonucl_H"/>
</dbReference>
<protein>
    <recommendedName>
        <fullName evidence="1">Exonuclease domain-containing protein</fullName>
    </recommendedName>
</protein>
<dbReference type="Pfam" id="PF00929">
    <property type="entry name" value="RNase_T"/>
    <property type="match status" value="1"/>
</dbReference>
<dbReference type="InterPro" id="IPR012337">
    <property type="entry name" value="RNaseH-like_sf"/>
</dbReference>
<accession>A0ABP1NZQ6</accession>